<dbReference type="GO" id="GO:0006096">
    <property type="term" value="P:glycolytic process"/>
    <property type="evidence" value="ECO:0007669"/>
    <property type="project" value="InterPro"/>
</dbReference>
<dbReference type="PANTHER" id="PTHR18964:SF173">
    <property type="entry name" value="GLUCOKINASE"/>
    <property type="match status" value="1"/>
</dbReference>
<protein>
    <recommendedName>
        <fullName evidence="3">Glucokinase</fullName>
        <ecNumber evidence="2">2.7.1.2</ecNumber>
    </recommendedName>
    <alternativeName>
        <fullName evidence="8">Glucose kinase</fullName>
    </alternativeName>
</protein>
<dbReference type="Proteomes" id="UP001183643">
    <property type="component" value="Unassembled WGS sequence"/>
</dbReference>
<evidence type="ECO:0000256" key="3">
    <source>
        <dbReference type="ARBA" id="ARBA00014701"/>
    </source>
</evidence>
<evidence type="ECO:0000313" key="10">
    <source>
        <dbReference type="Proteomes" id="UP001183643"/>
    </source>
</evidence>
<comment type="similarity">
    <text evidence="1">Belongs to the ROK (NagC/XylR) family.</text>
</comment>
<evidence type="ECO:0000256" key="5">
    <source>
        <dbReference type="ARBA" id="ARBA00022741"/>
    </source>
</evidence>
<evidence type="ECO:0000313" key="9">
    <source>
        <dbReference type="EMBL" id="MDR7278243.1"/>
    </source>
</evidence>
<dbReference type="SUPFAM" id="SSF53067">
    <property type="entry name" value="Actin-like ATPase domain"/>
    <property type="match status" value="1"/>
</dbReference>
<dbReference type="PROSITE" id="PS01125">
    <property type="entry name" value="ROK"/>
    <property type="match status" value="1"/>
</dbReference>
<evidence type="ECO:0000256" key="2">
    <source>
        <dbReference type="ARBA" id="ARBA00012323"/>
    </source>
</evidence>
<dbReference type="InterPro" id="IPR043129">
    <property type="entry name" value="ATPase_NBD"/>
</dbReference>
<accession>A0AAE3YQQ4</accession>
<dbReference type="RefSeq" id="WP_310371038.1">
    <property type="nucleotide sequence ID" value="NZ_JAVDYB010000001.1"/>
</dbReference>
<dbReference type="InterPro" id="IPR049874">
    <property type="entry name" value="ROK_cs"/>
</dbReference>
<dbReference type="EMBL" id="JAVDYB010000001">
    <property type="protein sequence ID" value="MDR7278243.1"/>
    <property type="molecule type" value="Genomic_DNA"/>
</dbReference>
<dbReference type="InterPro" id="IPR000600">
    <property type="entry name" value="ROK"/>
</dbReference>
<evidence type="ECO:0000256" key="6">
    <source>
        <dbReference type="ARBA" id="ARBA00022777"/>
    </source>
</evidence>
<organism evidence="9 10">
    <name type="scientific">Catenuloplanes atrovinosus</name>
    <dbReference type="NCBI Taxonomy" id="137266"/>
    <lineage>
        <taxon>Bacteria</taxon>
        <taxon>Bacillati</taxon>
        <taxon>Actinomycetota</taxon>
        <taxon>Actinomycetes</taxon>
        <taxon>Micromonosporales</taxon>
        <taxon>Micromonosporaceae</taxon>
        <taxon>Catenuloplanes</taxon>
    </lineage>
</organism>
<dbReference type="GO" id="GO:0005737">
    <property type="term" value="C:cytoplasm"/>
    <property type="evidence" value="ECO:0007669"/>
    <property type="project" value="InterPro"/>
</dbReference>
<keyword evidence="4 9" id="KW-0808">Transferase</keyword>
<comment type="caution">
    <text evidence="9">The sequence shown here is derived from an EMBL/GenBank/DDBJ whole genome shotgun (WGS) entry which is preliminary data.</text>
</comment>
<proteinExistence type="inferred from homology"/>
<dbReference type="EC" id="2.7.1.2" evidence="2"/>
<dbReference type="PANTHER" id="PTHR18964">
    <property type="entry name" value="ROK (REPRESSOR, ORF, KINASE) FAMILY"/>
    <property type="match status" value="1"/>
</dbReference>
<evidence type="ECO:0000256" key="1">
    <source>
        <dbReference type="ARBA" id="ARBA00006479"/>
    </source>
</evidence>
<dbReference type="InterPro" id="IPR004654">
    <property type="entry name" value="ROK_glcA"/>
</dbReference>
<name>A0AAE3YQQ4_9ACTN</name>
<dbReference type="Pfam" id="PF00480">
    <property type="entry name" value="ROK"/>
    <property type="match status" value="1"/>
</dbReference>
<keyword evidence="7" id="KW-0067">ATP-binding</keyword>
<sequence length="316" mass="32240">MTLTIGVDIGGTKVAGGVVDPHGEVLAQTRRGTPADDVAATRDVIIDVVQELAIGREIAAVGIGAAGFVDAGRSTVLFAPNLAWRDEPLQKYISDATGLPVVVENDANVAAWAEFRFGAARHADASMVMFTVGTGIGGGLVTGGRLVRGTHGIAAELGHLTAVPDGHPCGCGRLGCIEQYASGKALVRFARAGARQDPHRAETLLALAGGDADLISGPMVTEAARGGDAVACEAFGQIGFWLGTAMTDLVQVLDPQVLVVGGGVVDAGDLLMEPVRKAYAESLGQRGRFPVAELRAAEMGNTAGVIGAADLARLAD</sequence>
<evidence type="ECO:0000256" key="4">
    <source>
        <dbReference type="ARBA" id="ARBA00022679"/>
    </source>
</evidence>
<keyword evidence="10" id="KW-1185">Reference proteome</keyword>
<dbReference type="Gene3D" id="3.30.420.40">
    <property type="match status" value="2"/>
</dbReference>
<evidence type="ECO:0000256" key="8">
    <source>
        <dbReference type="ARBA" id="ARBA00032386"/>
    </source>
</evidence>
<evidence type="ECO:0000256" key="7">
    <source>
        <dbReference type="ARBA" id="ARBA00022840"/>
    </source>
</evidence>
<keyword evidence="6" id="KW-0418">Kinase</keyword>
<dbReference type="GO" id="GO:0005524">
    <property type="term" value="F:ATP binding"/>
    <property type="evidence" value="ECO:0007669"/>
    <property type="project" value="UniProtKB-KW"/>
</dbReference>
<dbReference type="GO" id="GO:0004340">
    <property type="term" value="F:glucokinase activity"/>
    <property type="evidence" value="ECO:0007669"/>
    <property type="project" value="UniProtKB-EC"/>
</dbReference>
<keyword evidence="5" id="KW-0547">Nucleotide-binding</keyword>
<dbReference type="AlphaFoldDB" id="A0AAE3YQQ4"/>
<gene>
    <name evidence="9" type="ORF">J2S41_005021</name>
</gene>
<dbReference type="NCBIfam" id="TIGR00744">
    <property type="entry name" value="ROK_glcA_fam"/>
    <property type="match status" value="1"/>
</dbReference>
<reference evidence="9" key="1">
    <citation type="submission" date="2023-07" db="EMBL/GenBank/DDBJ databases">
        <title>Sequencing the genomes of 1000 actinobacteria strains.</title>
        <authorList>
            <person name="Klenk H.-P."/>
        </authorList>
    </citation>
    <scope>NUCLEOTIDE SEQUENCE</scope>
    <source>
        <strain evidence="9">DSM 44707</strain>
    </source>
</reference>